<dbReference type="EMBL" id="CP036267">
    <property type="protein sequence ID" value="QDT33942.1"/>
    <property type="molecule type" value="Genomic_DNA"/>
</dbReference>
<organism evidence="1 2">
    <name type="scientific">Thalassoglobus polymorphus</name>
    <dbReference type="NCBI Taxonomy" id="2527994"/>
    <lineage>
        <taxon>Bacteria</taxon>
        <taxon>Pseudomonadati</taxon>
        <taxon>Planctomycetota</taxon>
        <taxon>Planctomycetia</taxon>
        <taxon>Planctomycetales</taxon>
        <taxon>Planctomycetaceae</taxon>
        <taxon>Thalassoglobus</taxon>
    </lineage>
</organism>
<sequence>MVAALRSRARPLLTNLAVDHSIEDDLGAGVILLVKQRCVSGVALIADTADPVRLHLATFGLGRFFAARDHPVDLAKTTAKFDWAEKRLGRNEPYCRWNLRQQVDALHVVLILDGHSEPDVLVTLAPISRKTILDQLGTFREDQPVEVLAFLDDLPRFQSPRICIGVKEVRQGTGEDSGGCATLERLPVPGERVSPRTFLGSYRPVEWGMPTQLQPSGDVTVLARGRDFLTTHPRVPGVVSPADFGVLHCEGLSLLGETRVGTRVEKLVDDRRLRREAGHETLLVRGGRHTTSRLCCHRSTAYFKNQIFTPRALGESGLPWSGHGS</sequence>
<keyword evidence="2" id="KW-1185">Reference proteome</keyword>
<dbReference type="KEGG" id="tpol:Mal48_31990"/>
<name>A0A517QQM0_9PLAN</name>
<evidence type="ECO:0000313" key="2">
    <source>
        <dbReference type="Proteomes" id="UP000315724"/>
    </source>
</evidence>
<reference evidence="1 2" key="1">
    <citation type="submission" date="2019-02" db="EMBL/GenBank/DDBJ databases">
        <title>Deep-cultivation of Planctomycetes and their phenomic and genomic characterization uncovers novel biology.</title>
        <authorList>
            <person name="Wiegand S."/>
            <person name="Jogler M."/>
            <person name="Boedeker C."/>
            <person name="Pinto D."/>
            <person name="Vollmers J."/>
            <person name="Rivas-Marin E."/>
            <person name="Kohn T."/>
            <person name="Peeters S.H."/>
            <person name="Heuer A."/>
            <person name="Rast P."/>
            <person name="Oberbeckmann S."/>
            <person name="Bunk B."/>
            <person name="Jeske O."/>
            <person name="Meyerdierks A."/>
            <person name="Storesund J.E."/>
            <person name="Kallscheuer N."/>
            <person name="Luecker S."/>
            <person name="Lage O.M."/>
            <person name="Pohl T."/>
            <person name="Merkel B.J."/>
            <person name="Hornburger P."/>
            <person name="Mueller R.-W."/>
            <person name="Bruemmer F."/>
            <person name="Labrenz M."/>
            <person name="Spormann A.M."/>
            <person name="Op den Camp H."/>
            <person name="Overmann J."/>
            <person name="Amann R."/>
            <person name="Jetten M.S.M."/>
            <person name="Mascher T."/>
            <person name="Medema M.H."/>
            <person name="Devos D.P."/>
            <person name="Kaster A.-K."/>
            <person name="Ovreas L."/>
            <person name="Rohde M."/>
            <person name="Galperin M.Y."/>
            <person name="Jogler C."/>
        </authorList>
    </citation>
    <scope>NUCLEOTIDE SEQUENCE [LARGE SCALE GENOMIC DNA]</scope>
    <source>
        <strain evidence="1 2">Mal48</strain>
    </source>
</reference>
<protein>
    <submittedName>
        <fullName evidence="1">Uncharacterized protein</fullName>
    </submittedName>
</protein>
<dbReference type="Proteomes" id="UP000315724">
    <property type="component" value="Chromosome"/>
</dbReference>
<gene>
    <name evidence="1" type="ORF">Mal48_31990</name>
</gene>
<accession>A0A517QQM0</accession>
<proteinExistence type="predicted"/>
<dbReference type="AlphaFoldDB" id="A0A517QQM0"/>
<evidence type="ECO:0000313" key="1">
    <source>
        <dbReference type="EMBL" id="QDT33942.1"/>
    </source>
</evidence>